<evidence type="ECO:0000256" key="1">
    <source>
        <dbReference type="ARBA" id="ARBA00004533"/>
    </source>
</evidence>
<evidence type="ECO:0000256" key="4">
    <source>
        <dbReference type="ARBA" id="ARBA00022679"/>
    </source>
</evidence>
<evidence type="ECO:0000256" key="6">
    <source>
        <dbReference type="ARBA" id="ARBA00023315"/>
    </source>
</evidence>
<dbReference type="EC" id="2.3.1.241" evidence="7"/>
<reference evidence="7 8" key="1">
    <citation type="submission" date="2020-08" db="EMBL/GenBank/DDBJ databases">
        <title>Genomic Encyclopedia of Type Strains, Phase IV (KMG-IV): sequencing the most valuable type-strain genomes for metagenomic binning, comparative biology and taxonomic classification.</title>
        <authorList>
            <person name="Goeker M."/>
        </authorList>
    </citation>
    <scope>NUCLEOTIDE SEQUENCE [LARGE SCALE GENOMIC DNA]</scope>
    <source>
        <strain evidence="7 8">DSM 105074</strain>
    </source>
</reference>
<sequence>MNQWASRLGTWLLDALSRRSWKFLYFLSDGLCWLVFGLIKYRQGIVRENLKKSFPEKNDEQRLSIARQYYRHFADLILETIKLRTAPATCVRERIRGDISVVHELFDQGKSAIFVMGHRGNWELANLFSSLCFKHDTIVVYRPLANRAFDSWFLGLRTRFGARLVPMDDLLTELSKPSKKPYAVVLANDQSPFPEKAYWTHFLNQDTGVFRGVEAIARHKDLTVLYADFKKIETERGFYQVTITTITNHPKAMPQNGILEKQIRLLENDIQHQPANWLWSHRRWKHTKPARLRPGQLLGTE</sequence>
<keyword evidence="2" id="KW-1003">Cell membrane</keyword>
<dbReference type="PANTHER" id="PTHR30606:SF10">
    <property type="entry name" value="PHOSPHATIDYLINOSITOL MANNOSIDE ACYLTRANSFERASE"/>
    <property type="match status" value="1"/>
</dbReference>
<evidence type="ECO:0000256" key="3">
    <source>
        <dbReference type="ARBA" id="ARBA00022519"/>
    </source>
</evidence>
<name>A0A840U1Z5_9BACT</name>
<dbReference type="GO" id="GO:0008913">
    <property type="term" value="F:Kdo2-lipid IVA acyltransferase activity"/>
    <property type="evidence" value="ECO:0007669"/>
    <property type="project" value="UniProtKB-EC"/>
</dbReference>
<dbReference type="PANTHER" id="PTHR30606">
    <property type="entry name" value="LIPID A BIOSYNTHESIS LAUROYL ACYLTRANSFERASE"/>
    <property type="match status" value="1"/>
</dbReference>
<keyword evidence="3" id="KW-0997">Cell inner membrane</keyword>
<keyword evidence="4 7" id="KW-0808">Transferase</keyword>
<gene>
    <name evidence="7" type="ORF">HNQ92_004019</name>
</gene>
<dbReference type="GO" id="GO:0005886">
    <property type="term" value="C:plasma membrane"/>
    <property type="evidence" value="ECO:0007669"/>
    <property type="project" value="UniProtKB-SubCell"/>
</dbReference>
<dbReference type="RefSeq" id="WP_184176428.1">
    <property type="nucleotide sequence ID" value="NZ_JACHGF010000007.1"/>
</dbReference>
<comment type="caution">
    <text evidence="7">The sequence shown here is derived from an EMBL/GenBank/DDBJ whole genome shotgun (WGS) entry which is preliminary data.</text>
</comment>
<evidence type="ECO:0000256" key="5">
    <source>
        <dbReference type="ARBA" id="ARBA00023136"/>
    </source>
</evidence>
<keyword evidence="5" id="KW-0472">Membrane</keyword>
<dbReference type="AlphaFoldDB" id="A0A840U1Z5"/>
<dbReference type="EMBL" id="JACHGF010000007">
    <property type="protein sequence ID" value="MBB5285859.1"/>
    <property type="molecule type" value="Genomic_DNA"/>
</dbReference>
<keyword evidence="6 7" id="KW-0012">Acyltransferase</keyword>
<evidence type="ECO:0000256" key="2">
    <source>
        <dbReference type="ARBA" id="ARBA00022475"/>
    </source>
</evidence>
<keyword evidence="8" id="KW-1185">Reference proteome</keyword>
<dbReference type="Pfam" id="PF03279">
    <property type="entry name" value="Lip_A_acyltrans"/>
    <property type="match status" value="1"/>
</dbReference>
<evidence type="ECO:0000313" key="7">
    <source>
        <dbReference type="EMBL" id="MBB5285859.1"/>
    </source>
</evidence>
<evidence type="ECO:0000313" key="8">
    <source>
        <dbReference type="Proteomes" id="UP000557307"/>
    </source>
</evidence>
<dbReference type="Proteomes" id="UP000557307">
    <property type="component" value="Unassembled WGS sequence"/>
</dbReference>
<accession>A0A840U1Z5</accession>
<dbReference type="CDD" id="cd07984">
    <property type="entry name" value="LPLAT_LABLAT-like"/>
    <property type="match status" value="1"/>
</dbReference>
<dbReference type="GO" id="GO:0009247">
    <property type="term" value="P:glycolipid biosynthetic process"/>
    <property type="evidence" value="ECO:0007669"/>
    <property type="project" value="UniProtKB-ARBA"/>
</dbReference>
<dbReference type="InterPro" id="IPR004960">
    <property type="entry name" value="LipA_acyltrans"/>
</dbReference>
<comment type="subcellular location">
    <subcellularLocation>
        <location evidence="1">Cell inner membrane</location>
    </subcellularLocation>
</comment>
<proteinExistence type="predicted"/>
<protein>
    <submittedName>
        <fullName evidence="7">KDO2-lipid IV(A) lauroyltransferase</fullName>
        <ecNumber evidence="7">2.3.1.241</ecNumber>
    </submittedName>
</protein>
<organism evidence="7 8">
    <name type="scientific">Rhabdobacter roseus</name>
    <dbReference type="NCBI Taxonomy" id="1655419"/>
    <lineage>
        <taxon>Bacteria</taxon>
        <taxon>Pseudomonadati</taxon>
        <taxon>Bacteroidota</taxon>
        <taxon>Cytophagia</taxon>
        <taxon>Cytophagales</taxon>
        <taxon>Cytophagaceae</taxon>
        <taxon>Rhabdobacter</taxon>
    </lineage>
</organism>